<keyword evidence="2" id="KW-1185">Reference proteome</keyword>
<accession>A0ABQ8SZL1</accession>
<name>A0ABQ8SZL1_PERAM</name>
<sequence>MAGLCEGGNEPPGSLKARELLRVLYLSRGTLTLSYIDEAVWKITSKGKKDIASIRMTSIVVNGAKVNGCQIFESPKYVSQGNLPKSSRATAL</sequence>
<evidence type="ECO:0000313" key="2">
    <source>
        <dbReference type="Proteomes" id="UP001148838"/>
    </source>
</evidence>
<dbReference type="Proteomes" id="UP001148838">
    <property type="component" value="Unassembled WGS sequence"/>
</dbReference>
<comment type="caution">
    <text evidence="1">The sequence shown here is derived from an EMBL/GenBank/DDBJ whole genome shotgun (WGS) entry which is preliminary data.</text>
</comment>
<organism evidence="1 2">
    <name type="scientific">Periplaneta americana</name>
    <name type="common">American cockroach</name>
    <name type="synonym">Blatta americana</name>
    <dbReference type="NCBI Taxonomy" id="6978"/>
    <lineage>
        <taxon>Eukaryota</taxon>
        <taxon>Metazoa</taxon>
        <taxon>Ecdysozoa</taxon>
        <taxon>Arthropoda</taxon>
        <taxon>Hexapoda</taxon>
        <taxon>Insecta</taxon>
        <taxon>Pterygota</taxon>
        <taxon>Neoptera</taxon>
        <taxon>Polyneoptera</taxon>
        <taxon>Dictyoptera</taxon>
        <taxon>Blattodea</taxon>
        <taxon>Blattoidea</taxon>
        <taxon>Blattidae</taxon>
        <taxon>Blattinae</taxon>
        <taxon>Periplaneta</taxon>
    </lineage>
</organism>
<gene>
    <name evidence="1" type="ORF">ANN_14854</name>
</gene>
<reference evidence="1 2" key="1">
    <citation type="journal article" date="2022" name="Allergy">
        <title>Genome assembly and annotation of Periplaneta americana reveal a comprehensive cockroach allergen profile.</title>
        <authorList>
            <person name="Wang L."/>
            <person name="Xiong Q."/>
            <person name="Saelim N."/>
            <person name="Wang L."/>
            <person name="Nong W."/>
            <person name="Wan A.T."/>
            <person name="Shi M."/>
            <person name="Liu X."/>
            <person name="Cao Q."/>
            <person name="Hui J.H.L."/>
            <person name="Sookrung N."/>
            <person name="Leung T.F."/>
            <person name="Tungtrongchitr A."/>
            <person name="Tsui S.K.W."/>
        </authorList>
    </citation>
    <scope>NUCLEOTIDE SEQUENCE [LARGE SCALE GENOMIC DNA]</scope>
    <source>
        <strain evidence="1">PWHHKU_190912</strain>
    </source>
</reference>
<evidence type="ECO:0000313" key="1">
    <source>
        <dbReference type="EMBL" id="KAJ4438900.1"/>
    </source>
</evidence>
<dbReference type="EMBL" id="JAJSOF020000019">
    <property type="protein sequence ID" value="KAJ4438900.1"/>
    <property type="molecule type" value="Genomic_DNA"/>
</dbReference>
<protein>
    <submittedName>
        <fullName evidence="1">Uncharacterized protein</fullName>
    </submittedName>
</protein>
<proteinExistence type="predicted"/>